<gene>
    <name evidence="1" type="ORF">BWZ43_22785</name>
</gene>
<organism evidence="1 2">
    <name type="scientific">Heyndrickxia oleronia</name>
    <dbReference type="NCBI Taxonomy" id="38875"/>
    <lineage>
        <taxon>Bacteria</taxon>
        <taxon>Bacillati</taxon>
        <taxon>Bacillota</taxon>
        <taxon>Bacilli</taxon>
        <taxon>Bacillales</taxon>
        <taxon>Bacillaceae</taxon>
        <taxon>Heyndrickxia</taxon>
    </lineage>
</organism>
<accession>A0A8E2I4P4</accession>
<reference evidence="1 2" key="1">
    <citation type="submission" date="2017-01" db="EMBL/GenBank/DDBJ databases">
        <title>Draft genome sequence of Bacillus oleronius.</title>
        <authorList>
            <person name="Allam M."/>
        </authorList>
    </citation>
    <scope>NUCLEOTIDE SEQUENCE [LARGE SCALE GENOMIC DNA]</scope>
    <source>
        <strain evidence="1 2">DSM 9356</strain>
    </source>
</reference>
<dbReference type="Proteomes" id="UP000189761">
    <property type="component" value="Unassembled WGS sequence"/>
</dbReference>
<dbReference type="AlphaFoldDB" id="A0A8E2I4P4"/>
<comment type="caution">
    <text evidence="1">The sequence shown here is derived from an EMBL/GenBank/DDBJ whole genome shotgun (WGS) entry which is preliminary data.</text>
</comment>
<feature type="non-terminal residue" evidence="1">
    <location>
        <position position="1"/>
    </location>
</feature>
<sequence length="35" mass="4095">KKLFTDLPNLGVQQNPEILDQYMPWSKMIQAECSK</sequence>
<dbReference type="EMBL" id="MTLA01000374">
    <property type="protein sequence ID" value="OOP66093.1"/>
    <property type="molecule type" value="Genomic_DNA"/>
</dbReference>
<evidence type="ECO:0000313" key="2">
    <source>
        <dbReference type="Proteomes" id="UP000189761"/>
    </source>
</evidence>
<protein>
    <submittedName>
        <fullName evidence="1">Transposase</fullName>
    </submittedName>
</protein>
<keyword evidence="2" id="KW-1185">Reference proteome</keyword>
<name>A0A8E2I4P4_9BACI</name>
<proteinExistence type="predicted"/>
<evidence type="ECO:0000313" key="1">
    <source>
        <dbReference type="EMBL" id="OOP66093.1"/>
    </source>
</evidence>